<dbReference type="EMBL" id="CP123872">
    <property type="protein sequence ID" value="WND01454.1"/>
    <property type="molecule type" value="Genomic_DNA"/>
</dbReference>
<dbReference type="KEGG" id="tmk:QGN29_07765"/>
<organism evidence="1 2">
    <name type="scientific">Temperatibacter marinus</name>
    <dbReference type="NCBI Taxonomy" id="1456591"/>
    <lineage>
        <taxon>Bacteria</taxon>
        <taxon>Pseudomonadati</taxon>
        <taxon>Pseudomonadota</taxon>
        <taxon>Alphaproteobacteria</taxon>
        <taxon>Kordiimonadales</taxon>
        <taxon>Temperatibacteraceae</taxon>
        <taxon>Temperatibacter</taxon>
    </lineage>
</organism>
<dbReference type="InterPro" id="IPR011990">
    <property type="entry name" value="TPR-like_helical_dom_sf"/>
</dbReference>
<keyword evidence="2" id="KW-1185">Reference proteome</keyword>
<dbReference type="SUPFAM" id="SSF48452">
    <property type="entry name" value="TPR-like"/>
    <property type="match status" value="1"/>
</dbReference>
<name>A0AA52EFN4_9PROT</name>
<dbReference type="AlphaFoldDB" id="A0AA52EFN4"/>
<accession>A0AA52EFN4</accession>
<dbReference type="Proteomes" id="UP001268683">
    <property type="component" value="Chromosome"/>
</dbReference>
<dbReference type="RefSeq" id="WP_310797282.1">
    <property type="nucleotide sequence ID" value="NZ_CP123872.1"/>
</dbReference>
<gene>
    <name evidence="1" type="ORF">QGN29_07765</name>
</gene>
<protein>
    <recommendedName>
        <fullName evidence="3">Tetratricopeptide repeat protein</fullName>
    </recommendedName>
</protein>
<proteinExistence type="predicted"/>
<reference evidence="1" key="1">
    <citation type="submission" date="2023-04" db="EMBL/GenBank/DDBJ databases">
        <title>Complete genome sequence of Temperatibacter marinus.</title>
        <authorList>
            <person name="Rong J.-C."/>
            <person name="Yi M.-L."/>
            <person name="Zhao Q."/>
        </authorList>
    </citation>
    <scope>NUCLEOTIDE SEQUENCE</scope>
    <source>
        <strain evidence="1">NBRC 110045</strain>
    </source>
</reference>
<evidence type="ECO:0000313" key="2">
    <source>
        <dbReference type="Proteomes" id="UP001268683"/>
    </source>
</evidence>
<evidence type="ECO:0008006" key="3">
    <source>
        <dbReference type="Google" id="ProtNLM"/>
    </source>
</evidence>
<evidence type="ECO:0000313" key="1">
    <source>
        <dbReference type="EMBL" id="WND01454.1"/>
    </source>
</evidence>
<sequence length="258" mass="28483">MSDQKEKLEREELLPVPAAKPKGKAVWAIGLILIVLYALLPDQGSEPLVSLLIEPAKSTSEIGTASDYSRLKGVKHILSLDLRLGQGVTVYDALEKGEGHLARTPYILSMSAYSSQALEISLKEGASARDGQSSKGSQLFNHTYTDLNSNAVGVYKSMKATLYSILELTPHSYKLLPENELLWDGYFLAKGTQDCTAVIPLLDHILKTEESFILGWYDLAKCLERVGESQKARISYMQSVSLDPKISKLLPDWVLQVK</sequence>